<feature type="domain" description="Aminotransferase class V" evidence="6">
    <location>
        <begin position="604"/>
        <end position="801"/>
    </location>
</feature>
<dbReference type="AlphaFoldDB" id="A0A7G2CDT2"/>
<dbReference type="Pfam" id="PF00266">
    <property type="entry name" value="Aminotran_5"/>
    <property type="match status" value="2"/>
</dbReference>
<dbReference type="GO" id="GO:0008483">
    <property type="term" value="F:transaminase activity"/>
    <property type="evidence" value="ECO:0007669"/>
    <property type="project" value="UniProtKB-KW"/>
</dbReference>
<keyword evidence="3" id="KW-0547">Nucleotide-binding</keyword>
<dbReference type="Pfam" id="PF02568">
    <property type="entry name" value="ThiI"/>
    <property type="match status" value="1"/>
</dbReference>
<dbReference type="Gene3D" id="3.40.50.620">
    <property type="entry name" value="HUPs"/>
    <property type="match status" value="1"/>
</dbReference>
<proteinExistence type="inferred from homology"/>
<dbReference type="OrthoDB" id="10250117at2759"/>
<reference evidence="8 9" key="1">
    <citation type="submission" date="2020-08" db="EMBL/GenBank/DDBJ databases">
        <authorList>
            <person name="Newling K."/>
            <person name="Davey J."/>
            <person name="Forrester S."/>
        </authorList>
    </citation>
    <scope>NUCLEOTIDE SEQUENCE [LARGE SCALE GENOMIC DNA]</scope>
    <source>
        <strain evidence="9">Crithidia deanei Carvalho (ATCC PRA-265)</strain>
    </source>
</reference>
<keyword evidence="9" id="KW-1185">Reference proteome</keyword>
<comment type="cofactor">
    <cofactor evidence="1">
        <name>pyridoxal 5'-phosphate</name>
        <dbReference type="ChEBI" id="CHEBI:597326"/>
    </cofactor>
</comment>
<evidence type="ECO:0000256" key="1">
    <source>
        <dbReference type="ARBA" id="ARBA00001933"/>
    </source>
</evidence>
<dbReference type="InterPro" id="IPR014729">
    <property type="entry name" value="Rossmann-like_a/b/a_fold"/>
</dbReference>
<evidence type="ECO:0000259" key="7">
    <source>
        <dbReference type="Pfam" id="PF02568"/>
    </source>
</evidence>
<keyword evidence="4" id="KW-0067">ATP-binding</keyword>
<evidence type="ECO:0000256" key="4">
    <source>
        <dbReference type="ARBA" id="ARBA00022840"/>
    </source>
</evidence>
<evidence type="ECO:0000256" key="2">
    <source>
        <dbReference type="ARBA" id="ARBA00006490"/>
    </source>
</evidence>
<comment type="similarity">
    <text evidence="2">Belongs to the class-V pyridoxal-phosphate-dependent aminotransferase family. NifS/IscS subfamily.</text>
</comment>
<dbReference type="Gene3D" id="3.40.640.10">
    <property type="entry name" value="Type I PLP-dependent aspartate aminotransferase-like (Major domain)"/>
    <property type="match status" value="2"/>
</dbReference>
<evidence type="ECO:0000259" key="6">
    <source>
        <dbReference type="Pfam" id="PF00266"/>
    </source>
</evidence>
<protein>
    <submittedName>
        <fullName evidence="8">Thiamine biosynthesis protein (ThiI)/Aminotransferase class-V, putative</fullName>
    </submittedName>
</protein>
<dbReference type="PANTHER" id="PTHR11601:SF34">
    <property type="entry name" value="CYSTEINE DESULFURASE"/>
    <property type="match status" value="1"/>
</dbReference>
<feature type="domain" description="Thil AANH" evidence="7">
    <location>
        <begin position="233"/>
        <end position="401"/>
    </location>
</feature>
<dbReference type="PANTHER" id="PTHR11601">
    <property type="entry name" value="CYSTEINE DESULFURYLASE FAMILY MEMBER"/>
    <property type="match status" value="1"/>
</dbReference>
<dbReference type="GO" id="GO:0004810">
    <property type="term" value="F:CCA tRNA nucleotidyltransferase activity"/>
    <property type="evidence" value="ECO:0007669"/>
    <property type="project" value="InterPro"/>
</dbReference>
<dbReference type="InterPro" id="IPR020536">
    <property type="entry name" value="ThiI_AANH"/>
</dbReference>
<feature type="domain" description="Aminotransferase class V" evidence="6">
    <location>
        <begin position="491"/>
        <end position="567"/>
    </location>
</feature>
<evidence type="ECO:0000313" key="8">
    <source>
        <dbReference type="EMBL" id="CAD2217659.1"/>
    </source>
</evidence>
<gene>
    <name evidence="8" type="ORF">ADEAN_000513800</name>
</gene>
<dbReference type="SUPFAM" id="SSF52402">
    <property type="entry name" value="Adenine nucleotide alpha hydrolases-like"/>
    <property type="match status" value="1"/>
</dbReference>
<dbReference type="Gene3D" id="3.90.1150.10">
    <property type="entry name" value="Aspartate Aminotransferase, domain 1"/>
    <property type="match status" value="2"/>
</dbReference>
<dbReference type="Gene3D" id="1.10.260.50">
    <property type="match status" value="2"/>
</dbReference>
<name>A0A7G2CDT2_9TRYP</name>
<evidence type="ECO:0000256" key="5">
    <source>
        <dbReference type="SAM" id="MobiDB-lite"/>
    </source>
</evidence>
<keyword evidence="8" id="KW-0808">Transferase</keyword>
<dbReference type="SUPFAM" id="SSF53383">
    <property type="entry name" value="PLP-dependent transferases"/>
    <property type="match status" value="1"/>
</dbReference>
<dbReference type="Proteomes" id="UP000515908">
    <property type="component" value="Chromosome 09"/>
</dbReference>
<dbReference type="InterPro" id="IPR015424">
    <property type="entry name" value="PyrdxlP-dep_Trfase"/>
</dbReference>
<evidence type="ECO:0000313" key="9">
    <source>
        <dbReference type="Proteomes" id="UP000515908"/>
    </source>
</evidence>
<organism evidence="8 9">
    <name type="scientific">Angomonas deanei</name>
    <dbReference type="NCBI Taxonomy" id="59799"/>
    <lineage>
        <taxon>Eukaryota</taxon>
        <taxon>Discoba</taxon>
        <taxon>Euglenozoa</taxon>
        <taxon>Kinetoplastea</taxon>
        <taxon>Metakinetoplastina</taxon>
        <taxon>Trypanosomatida</taxon>
        <taxon>Trypanosomatidae</taxon>
        <taxon>Strigomonadinae</taxon>
        <taxon>Angomonas</taxon>
    </lineage>
</organism>
<dbReference type="InterPro" id="IPR000192">
    <property type="entry name" value="Aminotrans_V_dom"/>
</dbReference>
<dbReference type="VEuPathDB" id="TriTrypDB:ADEAN_000513800"/>
<sequence>MTSMSDAQAKREARKAARNATNPMFFPADVIPAFIMKARNGSFHFLMKEPPAVKGYVWYLSDVRVADLAQLEEEMRVPGRRWYCSDKESYALQVKTGASTTEGVNYGCLQNIRNKGQYYFGIRHGKPPVEPITLILTVADIYLKSAIHQKRYFKLLCNNISRVLDNPRVHRNGNTMIEVRKDVPTEEQIHLLSLIPGVAKIYKAAEGENSGDPRGDLIMTGTGGMPLTPEQLALTLISGGIDSPVAAYRIMTRGCTVHGIHFLNSTNDTASVMEKNRRIADKLSLIQGRFQMHYVDISKLQSQIVANVPNNNRTLIYKWCMLALAASFDESHFIVTGDSIGQVASQTVENISTLYPTINKAVISPLVGMTKNYIIDEARRIDTYRYSIQEGADCCQYMMCKTGANLAMGRRTLEACVRRIKLSELPVLTETHFNGSLVSSENSVFLPNISVRENRIAPGAPSTRKQKEGADQGAEAAAAKEDAAADEEVPVYFDAAAGTLMPHSVKQAVMNAPEGNPNSMHASGRDARMAVEKVRSEIAAVLRVPAKDIIFTAGGTESNNIALHGYHVVRDAWSHASTSEGAEVPEGATVVHVVDLVNHETGSIAPTLKRPEGGRLHVDASQALTKIDFSKIDMSQVDSMTVTAHKINGPVGVGALYLRDLKCNKLFSGGSQEKGIRPGTENVPAIVGFGAALRLDRSNSAYREVEQYLVEELTKLNFDINRRGETSGYIVHATLPEGYDNTDFVTVLSTKYNVEIGTGSACKTGEENTTVYDTLGKTPAPKRSVRFSWDAFATLDDVEKVVNAVKRALTDLKKK</sequence>
<evidence type="ECO:0000256" key="3">
    <source>
        <dbReference type="ARBA" id="ARBA00022741"/>
    </source>
</evidence>
<dbReference type="InterPro" id="IPR015422">
    <property type="entry name" value="PyrdxlP-dep_Trfase_small"/>
</dbReference>
<keyword evidence="8" id="KW-0032">Aminotransferase</keyword>
<feature type="region of interest" description="Disordered" evidence="5">
    <location>
        <begin position="456"/>
        <end position="482"/>
    </location>
</feature>
<dbReference type="GO" id="GO:0005524">
    <property type="term" value="F:ATP binding"/>
    <property type="evidence" value="ECO:0007669"/>
    <property type="project" value="UniProtKB-KW"/>
</dbReference>
<accession>A0A7G2CDT2</accession>
<dbReference type="InterPro" id="IPR015421">
    <property type="entry name" value="PyrdxlP-dep_Trfase_major"/>
</dbReference>
<dbReference type="EMBL" id="LR877153">
    <property type="protein sequence ID" value="CAD2217659.1"/>
    <property type="molecule type" value="Genomic_DNA"/>
</dbReference>